<dbReference type="InterPro" id="IPR008254">
    <property type="entry name" value="Flavodoxin/NO_synth"/>
</dbReference>
<accession>A0A9D1HHE4</accession>
<evidence type="ECO:0000313" key="2">
    <source>
        <dbReference type="EMBL" id="HIU02655.1"/>
    </source>
</evidence>
<reference evidence="2" key="2">
    <citation type="journal article" date="2021" name="PeerJ">
        <title>Extensive microbial diversity within the chicken gut microbiome revealed by metagenomics and culture.</title>
        <authorList>
            <person name="Gilroy R."/>
            <person name="Ravi A."/>
            <person name="Getino M."/>
            <person name="Pursley I."/>
            <person name="Horton D.L."/>
            <person name="Alikhan N.F."/>
            <person name="Baker D."/>
            <person name="Gharbi K."/>
            <person name="Hall N."/>
            <person name="Watson M."/>
            <person name="Adriaenssens E.M."/>
            <person name="Foster-Nyarko E."/>
            <person name="Jarju S."/>
            <person name="Secka A."/>
            <person name="Antonio M."/>
            <person name="Oren A."/>
            <person name="Chaudhuri R.R."/>
            <person name="La Ragione R."/>
            <person name="Hildebrand F."/>
            <person name="Pallen M.J."/>
        </authorList>
    </citation>
    <scope>NUCLEOTIDE SEQUENCE</scope>
    <source>
        <strain evidence="2">CHK187-14744</strain>
    </source>
</reference>
<dbReference type="GO" id="GO:0016651">
    <property type="term" value="F:oxidoreductase activity, acting on NAD(P)H"/>
    <property type="evidence" value="ECO:0007669"/>
    <property type="project" value="UniProtKB-ARBA"/>
</dbReference>
<sequence length="173" mass="19140">MKTSVVVSSRTGNTALLAEQVRHVLEEETGAKNCLYYGAPNIRALEAERIFVGFWTDKGSCDEAVADFLGKLSGKKVFLFGTAGFGGSNEYFQKILAHVCDRIPEDNQIIGTYMCQGRMAASVRERYEKLAESQPDDVHIRAMLANYDQALGHPDETDLCRLTEAVEKALKEA</sequence>
<evidence type="ECO:0000313" key="3">
    <source>
        <dbReference type="Proteomes" id="UP000824164"/>
    </source>
</evidence>
<protein>
    <submittedName>
        <fullName evidence="2">Flavodoxin family protein</fullName>
    </submittedName>
</protein>
<dbReference type="GO" id="GO:0010181">
    <property type="term" value="F:FMN binding"/>
    <property type="evidence" value="ECO:0007669"/>
    <property type="project" value="InterPro"/>
</dbReference>
<organism evidence="2 3">
    <name type="scientific">Candidatus Onthocola gallistercoris</name>
    <dbReference type="NCBI Taxonomy" id="2840876"/>
    <lineage>
        <taxon>Bacteria</taxon>
        <taxon>Bacillati</taxon>
        <taxon>Bacillota</taxon>
        <taxon>Bacilli</taxon>
        <taxon>Candidatus Onthocola</taxon>
    </lineage>
</organism>
<evidence type="ECO:0000259" key="1">
    <source>
        <dbReference type="Pfam" id="PF12641"/>
    </source>
</evidence>
<reference evidence="2" key="1">
    <citation type="submission" date="2020-10" db="EMBL/GenBank/DDBJ databases">
        <authorList>
            <person name="Gilroy R."/>
        </authorList>
    </citation>
    <scope>NUCLEOTIDE SEQUENCE</scope>
    <source>
        <strain evidence="2">CHK187-14744</strain>
    </source>
</reference>
<feature type="domain" description="Flavodoxin-like" evidence="1">
    <location>
        <begin position="5"/>
        <end position="166"/>
    </location>
</feature>
<dbReference type="AlphaFoldDB" id="A0A9D1HHE4"/>
<dbReference type="InterPro" id="IPR029039">
    <property type="entry name" value="Flavoprotein-like_sf"/>
</dbReference>
<dbReference type="SUPFAM" id="SSF52218">
    <property type="entry name" value="Flavoproteins"/>
    <property type="match status" value="1"/>
</dbReference>
<dbReference type="EMBL" id="DVLT01000037">
    <property type="protein sequence ID" value="HIU02655.1"/>
    <property type="molecule type" value="Genomic_DNA"/>
</dbReference>
<dbReference type="Gene3D" id="3.40.50.360">
    <property type="match status" value="1"/>
</dbReference>
<proteinExistence type="predicted"/>
<dbReference type="NCBIfam" id="NF045594">
    <property type="entry name" value="flavodox_BilS"/>
    <property type="match status" value="1"/>
</dbReference>
<dbReference type="InterPro" id="IPR054633">
    <property type="entry name" value="BilS"/>
</dbReference>
<dbReference type="Proteomes" id="UP000824164">
    <property type="component" value="Unassembled WGS sequence"/>
</dbReference>
<gene>
    <name evidence="2" type="ORF">IAB63_05330</name>
</gene>
<dbReference type="Pfam" id="PF12641">
    <property type="entry name" value="Flavodoxin_3"/>
    <property type="match status" value="1"/>
</dbReference>
<name>A0A9D1HHE4_9FIRM</name>
<comment type="caution">
    <text evidence="2">The sequence shown here is derived from an EMBL/GenBank/DDBJ whole genome shotgun (WGS) entry which is preliminary data.</text>
</comment>